<dbReference type="InterPro" id="IPR015421">
    <property type="entry name" value="PyrdxlP-dep_Trfase_major"/>
</dbReference>
<keyword evidence="2" id="KW-0032">Aminotransferase</keyword>
<dbReference type="STRING" id="695850.A0A067BFP7"/>
<dbReference type="PANTHER" id="PTHR43807:SF20">
    <property type="entry name" value="FI04487P"/>
    <property type="match status" value="1"/>
</dbReference>
<dbReference type="SUPFAM" id="SSF53383">
    <property type="entry name" value="PLP-dependent transferases"/>
    <property type="match status" value="1"/>
</dbReference>
<keyword evidence="6" id="KW-1185">Reference proteome</keyword>
<reference evidence="5 6" key="1">
    <citation type="journal article" date="2013" name="PLoS Genet.">
        <title>Distinctive expansion of potential virulence genes in the genome of the oomycete fish pathogen Saprolegnia parasitica.</title>
        <authorList>
            <person name="Jiang R.H."/>
            <person name="de Bruijn I."/>
            <person name="Haas B.J."/>
            <person name="Belmonte R."/>
            <person name="Lobach L."/>
            <person name="Christie J."/>
            <person name="van den Ackerveken G."/>
            <person name="Bottin A."/>
            <person name="Bulone V."/>
            <person name="Diaz-Moreno S.M."/>
            <person name="Dumas B."/>
            <person name="Fan L."/>
            <person name="Gaulin E."/>
            <person name="Govers F."/>
            <person name="Grenville-Briggs L.J."/>
            <person name="Horner N.R."/>
            <person name="Levin J.Z."/>
            <person name="Mammella M."/>
            <person name="Meijer H.J."/>
            <person name="Morris P."/>
            <person name="Nusbaum C."/>
            <person name="Oome S."/>
            <person name="Phillips A.J."/>
            <person name="van Rooyen D."/>
            <person name="Rzeszutek E."/>
            <person name="Saraiva M."/>
            <person name="Secombes C.J."/>
            <person name="Seidl M.F."/>
            <person name="Snel B."/>
            <person name="Stassen J.H."/>
            <person name="Sykes S."/>
            <person name="Tripathy S."/>
            <person name="van den Berg H."/>
            <person name="Vega-Arreguin J.C."/>
            <person name="Wawra S."/>
            <person name="Young S.K."/>
            <person name="Zeng Q."/>
            <person name="Dieguez-Uribeondo J."/>
            <person name="Russ C."/>
            <person name="Tyler B.M."/>
            <person name="van West P."/>
        </authorList>
    </citation>
    <scope>NUCLEOTIDE SEQUENCE [LARGE SCALE GENOMIC DNA]</scope>
    <source>
        <strain evidence="5 6">CBS 223.65</strain>
    </source>
</reference>
<dbReference type="Gene3D" id="3.90.1150.10">
    <property type="entry name" value="Aspartate Aminotransferase, domain 1"/>
    <property type="match status" value="1"/>
</dbReference>
<evidence type="ECO:0000313" key="5">
    <source>
        <dbReference type="EMBL" id="KDO16978.1"/>
    </source>
</evidence>
<evidence type="ECO:0000256" key="1">
    <source>
        <dbReference type="ARBA" id="ARBA00001933"/>
    </source>
</evidence>
<evidence type="ECO:0000313" key="6">
    <source>
        <dbReference type="Proteomes" id="UP000030745"/>
    </source>
</evidence>
<organism evidence="5 6">
    <name type="scientific">Saprolegnia parasitica (strain CBS 223.65)</name>
    <dbReference type="NCBI Taxonomy" id="695850"/>
    <lineage>
        <taxon>Eukaryota</taxon>
        <taxon>Sar</taxon>
        <taxon>Stramenopiles</taxon>
        <taxon>Oomycota</taxon>
        <taxon>Saprolegniomycetes</taxon>
        <taxon>Saprolegniales</taxon>
        <taxon>Saprolegniaceae</taxon>
        <taxon>Saprolegnia</taxon>
    </lineage>
</organism>
<proteinExistence type="predicted"/>
<dbReference type="KEGG" id="spar:SPRG_17576"/>
<gene>
    <name evidence="5" type="ORF">SPRG_17576</name>
</gene>
<evidence type="ECO:0008006" key="7">
    <source>
        <dbReference type="Google" id="ProtNLM"/>
    </source>
</evidence>
<dbReference type="PANTHER" id="PTHR43807">
    <property type="entry name" value="FI04487P"/>
    <property type="match status" value="1"/>
</dbReference>
<keyword evidence="4" id="KW-0663">Pyridoxal phosphate</keyword>
<dbReference type="VEuPathDB" id="FungiDB:SPRG_17576"/>
<dbReference type="GO" id="GO:0016212">
    <property type="term" value="F:kynurenine-oxoglutarate transaminase activity"/>
    <property type="evidence" value="ECO:0007669"/>
    <property type="project" value="TreeGrafter"/>
</dbReference>
<accession>A0A067BFP7</accession>
<evidence type="ECO:0000256" key="4">
    <source>
        <dbReference type="ARBA" id="ARBA00022898"/>
    </source>
</evidence>
<dbReference type="GeneID" id="24139111"/>
<evidence type="ECO:0000256" key="2">
    <source>
        <dbReference type="ARBA" id="ARBA00022576"/>
    </source>
</evidence>
<evidence type="ECO:0000256" key="3">
    <source>
        <dbReference type="ARBA" id="ARBA00022679"/>
    </source>
</evidence>
<dbReference type="Proteomes" id="UP000030745">
    <property type="component" value="Unassembled WGS sequence"/>
</dbReference>
<dbReference type="Gene3D" id="3.40.640.10">
    <property type="entry name" value="Type I PLP-dependent aspartate aminotransferase-like (Major domain)"/>
    <property type="match status" value="1"/>
</dbReference>
<dbReference type="InterPro" id="IPR015422">
    <property type="entry name" value="PyrdxlP-dep_Trfase_small"/>
</dbReference>
<dbReference type="AlphaFoldDB" id="A0A067BFP7"/>
<dbReference type="OrthoDB" id="7042322at2759"/>
<dbReference type="RefSeq" id="XP_012212313.1">
    <property type="nucleotide sequence ID" value="XM_012356923.1"/>
</dbReference>
<dbReference type="GO" id="GO:0005737">
    <property type="term" value="C:cytoplasm"/>
    <property type="evidence" value="ECO:0007669"/>
    <property type="project" value="TreeGrafter"/>
</dbReference>
<comment type="cofactor">
    <cofactor evidence="1">
        <name>pyridoxal 5'-phosphate</name>
        <dbReference type="ChEBI" id="CHEBI:597326"/>
    </cofactor>
</comment>
<dbReference type="InterPro" id="IPR051326">
    <property type="entry name" value="Kynurenine-oxoglutarate_AT"/>
</dbReference>
<keyword evidence="3" id="KW-0808">Transferase</keyword>
<protein>
    <recommendedName>
        <fullName evidence="7">Aminotransferase class I/classII domain-containing protein</fullName>
    </recommendedName>
</protein>
<name>A0A067BFP7_SAPPC</name>
<sequence>MLRATKSTPLLRSCARALSSAAETSVANKIGKNVFAEFSALAAKHNSLNLGQGFPSFGTPAFLKEAAIEAIAGEHNQYTRPGGNPAL</sequence>
<dbReference type="InterPro" id="IPR015424">
    <property type="entry name" value="PyrdxlP-dep_Trfase"/>
</dbReference>
<dbReference type="EMBL" id="KK583832">
    <property type="protein sequence ID" value="KDO16978.1"/>
    <property type="molecule type" value="Genomic_DNA"/>
</dbReference>